<evidence type="ECO:0000313" key="5">
    <source>
        <dbReference type="EMBL" id="APZ93141.1"/>
    </source>
</evidence>
<dbReference type="STRING" id="1891926.Fuma_02757"/>
<dbReference type="SUPFAM" id="SSF49899">
    <property type="entry name" value="Concanavalin A-like lectins/glucanases"/>
    <property type="match status" value="1"/>
</dbReference>
<evidence type="ECO:0000256" key="3">
    <source>
        <dbReference type="SAM" id="Phobius"/>
    </source>
</evidence>
<dbReference type="PANTHER" id="PTHR30273:SF2">
    <property type="entry name" value="PROTEIN FECR"/>
    <property type="match status" value="1"/>
</dbReference>
<accession>A0A1P8WGE5</accession>
<organism evidence="5 6">
    <name type="scientific">Fuerstiella marisgermanici</name>
    <dbReference type="NCBI Taxonomy" id="1891926"/>
    <lineage>
        <taxon>Bacteria</taxon>
        <taxon>Pseudomonadati</taxon>
        <taxon>Planctomycetota</taxon>
        <taxon>Planctomycetia</taxon>
        <taxon>Planctomycetales</taxon>
        <taxon>Planctomycetaceae</taxon>
        <taxon>Fuerstiella</taxon>
    </lineage>
</organism>
<proteinExistence type="predicted"/>
<evidence type="ECO:0000256" key="2">
    <source>
        <dbReference type="ARBA" id="ARBA00023157"/>
    </source>
</evidence>
<evidence type="ECO:0000313" key="6">
    <source>
        <dbReference type="Proteomes" id="UP000187735"/>
    </source>
</evidence>
<keyword evidence="3" id="KW-0812">Transmembrane</keyword>
<dbReference type="AlphaFoldDB" id="A0A1P8WGE5"/>
<dbReference type="InterPro" id="IPR006860">
    <property type="entry name" value="FecR"/>
</dbReference>
<dbReference type="Gene3D" id="2.60.120.200">
    <property type="match status" value="1"/>
</dbReference>
<dbReference type="InterPro" id="IPR012373">
    <property type="entry name" value="Ferrdict_sens_TM"/>
</dbReference>
<reference evidence="5 6" key="1">
    <citation type="journal article" date="2016" name="Front. Microbiol.">
        <title>Fuerstia marisgermanicae gen. nov., sp. nov., an Unusual Member of the Phylum Planctomycetes from the German Wadden Sea.</title>
        <authorList>
            <person name="Kohn T."/>
            <person name="Heuer A."/>
            <person name="Jogler M."/>
            <person name="Vollmers J."/>
            <person name="Boedeker C."/>
            <person name="Bunk B."/>
            <person name="Rast P."/>
            <person name="Borchert D."/>
            <person name="Glockner I."/>
            <person name="Freese H.M."/>
            <person name="Klenk H.P."/>
            <person name="Overmann J."/>
            <person name="Kaster A.K."/>
            <person name="Rohde M."/>
            <person name="Wiegand S."/>
            <person name="Jogler C."/>
        </authorList>
    </citation>
    <scope>NUCLEOTIDE SEQUENCE [LARGE SCALE GENOMIC DNA]</scope>
    <source>
        <strain evidence="5 6">NH11</strain>
    </source>
</reference>
<dbReference type="Pfam" id="PF04773">
    <property type="entry name" value="FecR"/>
    <property type="match status" value="1"/>
</dbReference>
<evidence type="ECO:0000259" key="4">
    <source>
        <dbReference type="SMART" id="SM00560"/>
    </source>
</evidence>
<evidence type="ECO:0000256" key="1">
    <source>
        <dbReference type="ARBA" id="ARBA00022729"/>
    </source>
</evidence>
<dbReference type="GO" id="GO:0016989">
    <property type="term" value="F:sigma factor antagonist activity"/>
    <property type="evidence" value="ECO:0007669"/>
    <property type="project" value="TreeGrafter"/>
</dbReference>
<keyword evidence="1" id="KW-0732">Signal</keyword>
<keyword evidence="3" id="KW-0472">Membrane</keyword>
<dbReference type="PANTHER" id="PTHR30273">
    <property type="entry name" value="PERIPLASMIC SIGNAL SENSOR AND SIGMA FACTOR ACTIVATOR FECR-RELATED"/>
    <property type="match status" value="1"/>
</dbReference>
<feature type="transmembrane region" description="Helical" evidence="3">
    <location>
        <begin position="72"/>
        <end position="92"/>
    </location>
</feature>
<name>A0A1P8WGE5_9PLAN</name>
<feature type="domain" description="LamG-like jellyroll fold" evidence="4">
    <location>
        <begin position="378"/>
        <end position="526"/>
    </location>
</feature>
<dbReference type="Proteomes" id="UP000187735">
    <property type="component" value="Chromosome"/>
</dbReference>
<keyword evidence="3" id="KW-1133">Transmembrane helix</keyword>
<dbReference type="Pfam" id="PF13385">
    <property type="entry name" value="Laminin_G_3"/>
    <property type="match status" value="1"/>
</dbReference>
<keyword evidence="6" id="KW-1185">Reference proteome</keyword>
<dbReference type="EMBL" id="CP017641">
    <property type="protein sequence ID" value="APZ93141.1"/>
    <property type="molecule type" value="Genomic_DNA"/>
</dbReference>
<dbReference type="SMART" id="SM00560">
    <property type="entry name" value="LamGL"/>
    <property type="match status" value="1"/>
</dbReference>
<dbReference type="Gene3D" id="2.60.120.1440">
    <property type="match status" value="1"/>
</dbReference>
<dbReference type="InterPro" id="IPR013320">
    <property type="entry name" value="ConA-like_dom_sf"/>
</dbReference>
<gene>
    <name evidence="5" type="ORF">Fuma_02757</name>
</gene>
<dbReference type="KEGG" id="fmr:Fuma_02757"/>
<sequence>MIEGDLIRRYLDDRLSADEFAEFNERLCSDEDFRRHYVRLADMEACLYDECCELPPNSITAKNSRASQWRTLAILCSAVVACVLMLFARNLFLPGPPVEMPIGQTDPEPPAQTDVIKDPFAMDQGPAVVHPDAAVIVIAEAEDNPELITGRRLKPGIVTLKTGYTQLEFMSGAVVGLLGPGQLRIESKDAATLLSGQVTAHVPDRARGFVLNAPGAAIVDLGTEFGVRINDTGTSEVAVLNGEVELSLLGDDGNTLVSQRVNDLRTVRVDSELKVLTEMPRSSEETPRIRPSAEIPLPISDEYVNAIHEGEPLIYWRFEEADGGTIRNEVGDRWSAVLQASDTASDSIRVANGHVSFIRSDSSRFLSLSEGIAGLNEGPFSIEFWMRPDDLAHATAVGIYPESDTNASLHLNVIEIVTDTFMIHEPGALRFLHRSPPERNYEFGKNVFSAGVCVPHQWQHVVAVKNSDSLELYYNGQLAQRVQSSEMHGGGTFQLLLGELRTTVTDRQYSGALDEFAVYRRSLTPAEAARHYALGTGRK</sequence>
<protein>
    <submittedName>
        <fullName evidence="5">FecR protein</fullName>
    </submittedName>
</protein>
<dbReference type="InterPro" id="IPR006558">
    <property type="entry name" value="LamG-like"/>
</dbReference>
<keyword evidence="2" id="KW-1015">Disulfide bond</keyword>